<evidence type="ECO:0000313" key="2">
    <source>
        <dbReference type="Proteomes" id="UP000199111"/>
    </source>
</evidence>
<name>A0A1I4FS40_9ACTN</name>
<evidence type="ECO:0008006" key="3">
    <source>
        <dbReference type="Google" id="ProtNLM"/>
    </source>
</evidence>
<keyword evidence="2" id="KW-1185">Reference proteome</keyword>
<dbReference type="Proteomes" id="UP000199111">
    <property type="component" value="Unassembled WGS sequence"/>
</dbReference>
<gene>
    <name evidence="1" type="ORF">SAMN05216275_17110</name>
</gene>
<dbReference type="EMBL" id="FOQY01000071">
    <property type="protein sequence ID" value="SFL20635.1"/>
    <property type="molecule type" value="Genomic_DNA"/>
</dbReference>
<sequence length="110" mass="11854">MEWAPAECTLPTEERPLRTAEFDELFASALRGLERVGPTHLRLMLEGGEQAEQTARDLAARETGCCSFFSFTFAPGGEGLALDIEVPAVHVKVLDGLAVRAIEAAPRIAS</sequence>
<proteinExistence type="predicted"/>
<protein>
    <recommendedName>
        <fullName evidence="3">Arsenate reductase</fullName>
    </recommendedName>
</protein>
<organism evidence="1 2">
    <name type="scientific">Streptosporangium canum</name>
    <dbReference type="NCBI Taxonomy" id="324952"/>
    <lineage>
        <taxon>Bacteria</taxon>
        <taxon>Bacillati</taxon>
        <taxon>Actinomycetota</taxon>
        <taxon>Actinomycetes</taxon>
        <taxon>Streptosporangiales</taxon>
        <taxon>Streptosporangiaceae</taxon>
        <taxon>Streptosporangium</taxon>
    </lineage>
</organism>
<dbReference type="AlphaFoldDB" id="A0A1I4FS40"/>
<evidence type="ECO:0000313" key="1">
    <source>
        <dbReference type="EMBL" id="SFL20635.1"/>
    </source>
</evidence>
<accession>A0A1I4FS40</accession>
<reference evidence="2" key="1">
    <citation type="submission" date="2016-10" db="EMBL/GenBank/DDBJ databases">
        <authorList>
            <person name="Varghese N."/>
            <person name="Submissions S."/>
        </authorList>
    </citation>
    <scope>NUCLEOTIDE SEQUENCE [LARGE SCALE GENOMIC DNA]</scope>
    <source>
        <strain evidence="2">CGMCC 4.2126</strain>
    </source>
</reference>